<reference evidence="8" key="1">
    <citation type="journal article" date="2004" name="Nature">
        <title>Genome duplication in the teleost fish Tetraodon nigroviridis reveals the early vertebrate proto-karyotype.</title>
        <authorList>
            <person name="Jaillon O."/>
            <person name="Aury J.-M."/>
            <person name="Brunet F."/>
            <person name="Petit J.-L."/>
            <person name="Stange-Thomann N."/>
            <person name="Mauceli E."/>
            <person name="Bouneau L."/>
            <person name="Fischer C."/>
            <person name="Ozouf-Costaz C."/>
            <person name="Bernot A."/>
            <person name="Nicaud S."/>
            <person name="Jaffe D."/>
            <person name="Fisher S."/>
            <person name="Lutfalla G."/>
            <person name="Dossat C."/>
            <person name="Segurens B."/>
            <person name="Dasilva C."/>
            <person name="Salanoubat M."/>
            <person name="Levy M."/>
            <person name="Boudet N."/>
            <person name="Castellano S."/>
            <person name="Anthouard V."/>
            <person name="Jubin C."/>
            <person name="Castelli V."/>
            <person name="Katinka M."/>
            <person name="Vacherie B."/>
            <person name="Biemont C."/>
            <person name="Skalli Z."/>
            <person name="Cattolico L."/>
            <person name="Poulain J."/>
            <person name="De Berardinis V."/>
            <person name="Cruaud C."/>
            <person name="Duprat S."/>
            <person name="Brottier P."/>
            <person name="Coutanceau J.-P."/>
            <person name="Gouzy J."/>
            <person name="Parra G."/>
            <person name="Lardier G."/>
            <person name="Chapple C."/>
            <person name="McKernan K.J."/>
            <person name="McEwan P."/>
            <person name="Bosak S."/>
            <person name="Kellis M."/>
            <person name="Volff J.-N."/>
            <person name="Guigo R."/>
            <person name="Zody M.C."/>
            <person name="Mesirov J."/>
            <person name="Lindblad-Toh K."/>
            <person name="Birren B."/>
            <person name="Nusbaum C."/>
            <person name="Kahn D."/>
            <person name="Robinson-Rechavi M."/>
            <person name="Laudet V."/>
            <person name="Schachter V."/>
            <person name="Quetier F."/>
            <person name="Saurin W."/>
            <person name="Scarpelli C."/>
            <person name="Wincker P."/>
            <person name="Lander E.S."/>
            <person name="Weissenbach J."/>
            <person name="Roest Crollius H."/>
        </authorList>
    </citation>
    <scope>NUCLEOTIDE SEQUENCE [LARGE SCALE GENOMIC DNA]</scope>
</reference>
<feature type="transmembrane region" description="Helical" evidence="5">
    <location>
        <begin position="71"/>
        <end position="98"/>
    </location>
</feature>
<keyword evidence="8" id="KW-1185">Reference proteome</keyword>
<evidence type="ECO:0000256" key="2">
    <source>
        <dbReference type="ARBA" id="ARBA00022692"/>
    </source>
</evidence>
<evidence type="ECO:0000256" key="4">
    <source>
        <dbReference type="ARBA" id="ARBA00023136"/>
    </source>
</evidence>
<evidence type="ECO:0000313" key="8">
    <source>
        <dbReference type="Proteomes" id="UP000007303"/>
    </source>
</evidence>
<feature type="transmembrane region" description="Helical" evidence="5">
    <location>
        <begin position="6"/>
        <end position="25"/>
    </location>
</feature>
<evidence type="ECO:0000313" key="7">
    <source>
        <dbReference type="Ensembl" id="ENSTNIP00000008939.1"/>
    </source>
</evidence>
<dbReference type="GO" id="GO:0007166">
    <property type="term" value="P:cell surface receptor signaling pathway"/>
    <property type="evidence" value="ECO:0007669"/>
    <property type="project" value="InterPro"/>
</dbReference>
<feature type="transmembrane region" description="Helical" evidence="5">
    <location>
        <begin position="110"/>
        <end position="127"/>
    </location>
</feature>
<dbReference type="PROSITE" id="PS50261">
    <property type="entry name" value="G_PROTEIN_RECEP_F2_4"/>
    <property type="match status" value="1"/>
</dbReference>
<dbReference type="GO" id="GO:0030424">
    <property type="term" value="C:axon"/>
    <property type="evidence" value="ECO:0007669"/>
    <property type="project" value="TreeGrafter"/>
</dbReference>
<dbReference type="GO" id="GO:0004930">
    <property type="term" value="F:G protein-coupled receptor activity"/>
    <property type="evidence" value="ECO:0007669"/>
    <property type="project" value="InterPro"/>
</dbReference>
<dbReference type="PRINTS" id="PR00249">
    <property type="entry name" value="GPCRSECRETIN"/>
</dbReference>
<feature type="transmembrane region" description="Helical" evidence="5">
    <location>
        <begin position="178"/>
        <end position="197"/>
    </location>
</feature>
<protein>
    <recommendedName>
        <fullName evidence="6">G-protein coupled receptors family 2 profile 2 domain-containing protein</fullName>
    </recommendedName>
</protein>
<dbReference type="GO" id="GO:0016524">
    <property type="term" value="F:latrotoxin receptor activity"/>
    <property type="evidence" value="ECO:0007669"/>
    <property type="project" value="TreeGrafter"/>
</dbReference>
<dbReference type="Proteomes" id="UP000007303">
    <property type="component" value="Unassembled WGS sequence"/>
</dbReference>
<dbReference type="GO" id="GO:0042734">
    <property type="term" value="C:presynaptic membrane"/>
    <property type="evidence" value="ECO:0007669"/>
    <property type="project" value="TreeGrafter"/>
</dbReference>
<proteinExistence type="predicted"/>
<feature type="transmembrane region" description="Helical" evidence="5">
    <location>
        <begin position="37"/>
        <end position="59"/>
    </location>
</feature>
<dbReference type="Pfam" id="PF00002">
    <property type="entry name" value="7tm_2"/>
    <property type="match status" value="1"/>
</dbReference>
<dbReference type="GeneTree" id="ENSGT00940000159684"/>
<organism evidence="7 8">
    <name type="scientific">Tetraodon nigroviridis</name>
    <name type="common">Spotted green pufferfish</name>
    <name type="synonym">Chelonodon nigroviridis</name>
    <dbReference type="NCBI Taxonomy" id="99883"/>
    <lineage>
        <taxon>Eukaryota</taxon>
        <taxon>Metazoa</taxon>
        <taxon>Chordata</taxon>
        <taxon>Craniata</taxon>
        <taxon>Vertebrata</taxon>
        <taxon>Euteleostomi</taxon>
        <taxon>Actinopterygii</taxon>
        <taxon>Neopterygii</taxon>
        <taxon>Teleostei</taxon>
        <taxon>Neoteleostei</taxon>
        <taxon>Acanthomorphata</taxon>
        <taxon>Eupercaria</taxon>
        <taxon>Tetraodontiformes</taxon>
        <taxon>Tetradontoidea</taxon>
        <taxon>Tetraodontidae</taxon>
        <taxon>Tetraodon</taxon>
    </lineage>
</organism>
<accession>H3CL10</accession>
<evidence type="ECO:0000256" key="5">
    <source>
        <dbReference type="SAM" id="Phobius"/>
    </source>
</evidence>
<dbReference type="InParanoid" id="H3CL10"/>
<dbReference type="Ensembl" id="ENSTNIT00000009110.1">
    <property type="protein sequence ID" value="ENSTNIP00000008939.1"/>
    <property type="gene ID" value="ENSTNIG00000006191.1"/>
</dbReference>
<feature type="domain" description="G-protein coupled receptors family 2 profile 2" evidence="6">
    <location>
        <begin position="73"/>
        <end position="253"/>
    </location>
</feature>
<evidence type="ECO:0000256" key="1">
    <source>
        <dbReference type="ARBA" id="ARBA00004141"/>
    </source>
</evidence>
<keyword evidence="4 5" id="KW-0472">Membrane</keyword>
<dbReference type="GO" id="GO:0007157">
    <property type="term" value="P:heterophilic cell-cell adhesion via plasma membrane cell adhesion molecules"/>
    <property type="evidence" value="ECO:0007669"/>
    <property type="project" value="TreeGrafter"/>
</dbReference>
<dbReference type="STRING" id="99883.ENSTNIP00000008939"/>
<evidence type="ECO:0000256" key="3">
    <source>
        <dbReference type="ARBA" id="ARBA00022989"/>
    </source>
</evidence>
<dbReference type="AlphaFoldDB" id="H3CL10"/>
<sequence length="253" mass="29062">MFFLCPRFFFSLLSLLSPFLILVPCPISSLFYSSDPAVCLLCPLLFSSLFLIFLFGLTQPGLQYQERMHELILFVITWVGIVISLVCLVICISTFCFLRGLQTDRNTIHKNLCINLFVAELLFLIGIDKTEYHIACPIFAGLLHFFFLAAFSWMCLEGVQLYLMLVEVFESEYSRKKYYYLCGYCFPALVVGISAAIDYRSYGTKKACWLRVDNYFIWSFIGPVSFVIMLNLIFLMITLHKMICNSSALKPAI</sequence>
<comment type="subcellular location">
    <subcellularLocation>
        <location evidence="1">Membrane</location>
        <topology evidence="1">Multi-pass membrane protein</topology>
    </subcellularLocation>
</comment>
<reference evidence="7" key="3">
    <citation type="submission" date="2025-09" db="UniProtKB">
        <authorList>
            <consortium name="Ensembl"/>
        </authorList>
    </citation>
    <scope>IDENTIFICATION</scope>
</reference>
<feature type="transmembrane region" description="Helical" evidence="5">
    <location>
        <begin position="139"/>
        <end position="166"/>
    </location>
</feature>
<evidence type="ECO:0000259" key="6">
    <source>
        <dbReference type="PROSITE" id="PS50261"/>
    </source>
</evidence>
<reference evidence="7" key="2">
    <citation type="submission" date="2025-08" db="UniProtKB">
        <authorList>
            <consortium name="Ensembl"/>
        </authorList>
    </citation>
    <scope>IDENTIFICATION</scope>
</reference>
<dbReference type="OMA" id="LAANICW"/>
<dbReference type="InterPro" id="IPR017981">
    <property type="entry name" value="GPCR_2-like_7TM"/>
</dbReference>
<keyword evidence="2 5" id="KW-0812">Transmembrane</keyword>
<dbReference type="Gene3D" id="1.20.1070.10">
    <property type="entry name" value="Rhodopsin 7-helix transmembrane proteins"/>
    <property type="match status" value="1"/>
</dbReference>
<dbReference type="PANTHER" id="PTHR12011:SF62">
    <property type="entry name" value="ADHESION G PROTEIN-COUPLED RECEPTOR L1"/>
    <property type="match status" value="1"/>
</dbReference>
<dbReference type="PANTHER" id="PTHR12011">
    <property type="entry name" value="ADHESION G-PROTEIN COUPLED RECEPTOR"/>
    <property type="match status" value="1"/>
</dbReference>
<dbReference type="InterPro" id="IPR000832">
    <property type="entry name" value="GPCR_2_secretin-like"/>
</dbReference>
<dbReference type="HOGENOM" id="CLU_1098242_0_0_1"/>
<keyword evidence="3 5" id="KW-1133">Transmembrane helix</keyword>
<feature type="transmembrane region" description="Helical" evidence="5">
    <location>
        <begin position="217"/>
        <end position="239"/>
    </location>
</feature>
<name>H3CL10_TETNG</name>
<dbReference type="GO" id="GO:0007189">
    <property type="term" value="P:adenylate cyclase-activating G protein-coupled receptor signaling pathway"/>
    <property type="evidence" value="ECO:0007669"/>
    <property type="project" value="TreeGrafter"/>
</dbReference>